<organism evidence="11 13">
    <name type="scientific">Anaerotignum propionicum DSM 1682</name>
    <dbReference type="NCBI Taxonomy" id="991789"/>
    <lineage>
        <taxon>Bacteria</taxon>
        <taxon>Bacillati</taxon>
        <taxon>Bacillota</taxon>
        <taxon>Clostridia</taxon>
        <taxon>Lachnospirales</taxon>
        <taxon>Anaerotignaceae</taxon>
        <taxon>Anaerotignum</taxon>
    </lineage>
</organism>
<dbReference type="InterPro" id="IPR020846">
    <property type="entry name" value="MFS_dom"/>
</dbReference>
<feature type="transmembrane region" description="Helical" evidence="8">
    <location>
        <begin position="331"/>
        <end position="353"/>
    </location>
</feature>
<dbReference type="EMBL" id="CP014223">
    <property type="protein sequence ID" value="AMJ42315.1"/>
    <property type="molecule type" value="Genomic_DNA"/>
</dbReference>
<reference evidence="10 12" key="1">
    <citation type="journal article" date="2016" name="Genome Announc.">
        <title>Complete Genome Sequence of the Amino Acid-Fermenting Clostridium propionicum X2 (DSM 1682).</title>
        <authorList>
            <person name="Poehlein A."/>
            <person name="Schlien K."/>
            <person name="Chowdhury N.P."/>
            <person name="Gottschalk G."/>
            <person name="Buckel W."/>
            <person name="Daniel R."/>
        </authorList>
    </citation>
    <scope>NUCLEOTIDE SEQUENCE [LARGE SCALE GENOMIC DNA]</scope>
    <source>
        <strain evidence="10 12">X2</strain>
    </source>
</reference>
<protein>
    <submittedName>
        <fullName evidence="10 11">3-phenylpropionic acid transporter</fullName>
    </submittedName>
</protein>
<dbReference type="InterPro" id="IPR024989">
    <property type="entry name" value="MFS_assoc_dom"/>
</dbReference>
<dbReference type="SUPFAM" id="SSF103473">
    <property type="entry name" value="MFS general substrate transporter"/>
    <property type="match status" value="1"/>
</dbReference>
<dbReference type="AlphaFoldDB" id="A0A0X8VC70"/>
<dbReference type="PANTHER" id="PTHR23522">
    <property type="entry name" value="BLL5896 PROTEIN"/>
    <property type="match status" value="1"/>
</dbReference>
<feature type="transmembrane region" description="Helical" evidence="8">
    <location>
        <begin position="7"/>
        <end position="30"/>
    </location>
</feature>
<feature type="transmembrane region" description="Helical" evidence="8">
    <location>
        <begin position="158"/>
        <end position="179"/>
    </location>
</feature>
<evidence type="ECO:0000256" key="7">
    <source>
        <dbReference type="ARBA" id="ARBA00023136"/>
    </source>
</evidence>
<dbReference type="PROSITE" id="PS50850">
    <property type="entry name" value="MFS"/>
    <property type="match status" value="1"/>
</dbReference>
<feature type="transmembrane region" description="Helical" evidence="8">
    <location>
        <begin position="98"/>
        <end position="118"/>
    </location>
</feature>
<dbReference type="GO" id="GO:0015528">
    <property type="term" value="F:lactose:proton symporter activity"/>
    <property type="evidence" value="ECO:0007669"/>
    <property type="project" value="TreeGrafter"/>
</dbReference>
<keyword evidence="5 8" id="KW-0812">Transmembrane</keyword>
<dbReference type="Proteomes" id="UP000068026">
    <property type="component" value="Chromosome"/>
</dbReference>
<keyword evidence="3" id="KW-1003">Cell membrane</keyword>
<feature type="transmembrane region" description="Helical" evidence="8">
    <location>
        <begin position="42"/>
        <end position="63"/>
    </location>
</feature>
<evidence type="ECO:0000313" key="10">
    <source>
        <dbReference type="EMBL" id="AMJ42315.1"/>
    </source>
</evidence>
<evidence type="ECO:0000259" key="9">
    <source>
        <dbReference type="PROSITE" id="PS50850"/>
    </source>
</evidence>
<reference evidence="11" key="4">
    <citation type="submission" date="2016-11" db="EMBL/GenBank/DDBJ databases">
        <authorList>
            <person name="Varghese N."/>
            <person name="Submissions S."/>
        </authorList>
    </citation>
    <scope>NUCLEOTIDE SEQUENCE</scope>
    <source>
        <strain evidence="11">DSM 1682</strain>
    </source>
</reference>
<proteinExistence type="predicted"/>
<feature type="transmembrane region" description="Helical" evidence="8">
    <location>
        <begin position="242"/>
        <end position="261"/>
    </location>
</feature>
<dbReference type="OrthoDB" id="1653456at2"/>
<evidence type="ECO:0000256" key="1">
    <source>
        <dbReference type="ARBA" id="ARBA00004429"/>
    </source>
</evidence>
<keyword evidence="4" id="KW-0997">Cell inner membrane</keyword>
<evidence type="ECO:0000256" key="6">
    <source>
        <dbReference type="ARBA" id="ARBA00022989"/>
    </source>
</evidence>
<reference evidence="13" key="3">
    <citation type="submission" date="2016-11" db="EMBL/GenBank/DDBJ databases">
        <authorList>
            <person name="Jaros S."/>
            <person name="Januszkiewicz K."/>
            <person name="Wedrychowicz H."/>
        </authorList>
    </citation>
    <scope>NUCLEOTIDE SEQUENCE [LARGE SCALE GENOMIC DNA]</scope>
    <source>
        <strain evidence="13">DSM 1682</strain>
    </source>
</reference>
<keyword evidence="12" id="KW-1185">Reference proteome</keyword>
<name>A0A0X8VC70_ANAPI</name>
<feature type="transmembrane region" description="Helical" evidence="8">
    <location>
        <begin position="130"/>
        <end position="152"/>
    </location>
</feature>
<feature type="transmembrane region" description="Helical" evidence="8">
    <location>
        <begin position="273"/>
        <end position="291"/>
    </location>
</feature>
<evidence type="ECO:0000313" key="12">
    <source>
        <dbReference type="Proteomes" id="UP000068026"/>
    </source>
</evidence>
<evidence type="ECO:0000256" key="5">
    <source>
        <dbReference type="ARBA" id="ARBA00022692"/>
    </source>
</evidence>
<dbReference type="Pfam" id="PF12832">
    <property type="entry name" value="MFS_1_like"/>
    <property type="match status" value="1"/>
</dbReference>
<evidence type="ECO:0000256" key="4">
    <source>
        <dbReference type="ARBA" id="ARBA00022519"/>
    </source>
</evidence>
<sequence length="393" mass="42524">MKKDNLVYFYGALQGTYWMSYGCIASFAAVYLLDQGFNDGSIGLLIAISSFLSVLLQPIIASAADKGTRFTVKGAFVILCLAQIVPFVLLSVFSPPMIIVAVLYGLIILLGLSMQPILSAFGMQLIQNGIPLNFGVARGIGSFAYSVLTFFLGTLTVLFSTKCIPVIACGLIVVVLLILKQFPEMDSQKSVNPIQGGTLTVLKSNPRFALLVLGIACIFISHSAINNYMIHILKRIGKGNEALGQIMAFTALLEVPTMLLCTKIIRKWDCGKLLQVTAIFFVFKAVGVTLASNISLLYIALSFQAISFAPFTAAIVYYVSTALEKHDQVKGQSLITIGITIGNILGSLVGGYLLQFFNVGVMLWLFSALCIIGMVFFLMGVNRTPREDIACQV</sequence>
<evidence type="ECO:0000313" key="11">
    <source>
        <dbReference type="EMBL" id="SHE56185.1"/>
    </source>
</evidence>
<dbReference type="Gene3D" id="1.20.1250.20">
    <property type="entry name" value="MFS general substrate transporter like domains"/>
    <property type="match status" value="2"/>
</dbReference>
<feature type="transmembrane region" description="Helical" evidence="8">
    <location>
        <begin position="75"/>
        <end position="92"/>
    </location>
</feature>
<keyword evidence="6 8" id="KW-1133">Transmembrane helix</keyword>
<dbReference type="PANTHER" id="PTHR23522:SF10">
    <property type="entry name" value="3-PHENYLPROPIONIC ACID TRANSPORTER-RELATED"/>
    <property type="match status" value="1"/>
</dbReference>
<dbReference type="PROSITE" id="PS51257">
    <property type="entry name" value="PROKAR_LIPOPROTEIN"/>
    <property type="match status" value="1"/>
</dbReference>
<evidence type="ECO:0000256" key="3">
    <source>
        <dbReference type="ARBA" id="ARBA00022475"/>
    </source>
</evidence>
<feature type="transmembrane region" description="Helical" evidence="8">
    <location>
        <begin position="208"/>
        <end position="230"/>
    </location>
</feature>
<dbReference type="GO" id="GO:0030395">
    <property type="term" value="F:lactose binding"/>
    <property type="evidence" value="ECO:0007669"/>
    <property type="project" value="TreeGrafter"/>
</dbReference>
<feature type="transmembrane region" description="Helical" evidence="8">
    <location>
        <begin position="297"/>
        <end position="319"/>
    </location>
</feature>
<gene>
    <name evidence="10" type="ORF">CPRO_27690</name>
    <name evidence="11" type="ORF">SAMN02745151_01134</name>
</gene>
<dbReference type="GO" id="GO:0005886">
    <property type="term" value="C:plasma membrane"/>
    <property type="evidence" value="ECO:0007669"/>
    <property type="project" value="UniProtKB-SubCell"/>
</dbReference>
<evidence type="ECO:0000256" key="8">
    <source>
        <dbReference type="SAM" id="Phobius"/>
    </source>
</evidence>
<evidence type="ECO:0000256" key="2">
    <source>
        <dbReference type="ARBA" id="ARBA00022448"/>
    </source>
</evidence>
<dbReference type="InterPro" id="IPR036259">
    <property type="entry name" value="MFS_trans_sf"/>
</dbReference>
<evidence type="ECO:0000313" key="13">
    <source>
        <dbReference type="Proteomes" id="UP000184204"/>
    </source>
</evidence>
<feature type="transmembrane region" description="Helical" evidence="8">
    <location>
        <begin position="359"/>
        <end position="379"/>
    </location>
</feature>
<reference evidence="12" key="2">
    <citation type="submission" date="2016-01" db="EMBL/GenBank/DDBJ databases">
        <authorList>
            <person name="Poehlein A."/>
            <person name="Schlien K."/>
            <person name="Gottschalk G."/>
            <person name="Buckel W."/>
            <person name="Daniel R."/>
        </authorList>
    </citation>
    <scope>NUCLEOTIDE SEQUENCE [LARGE SCALE GENOMIC DNA]</scope>
    <source>
        <strain evidence="12">X2</strain>
    </source>
</reference>
<comment type="subcellular location">
    <subcellularLocation>
        <location evidence="1">Cell inner membrane</location>
        <topology evidence="1">Multi-pass membrane protein</topology>
    </subcellularLocation>
</comment>
<keyword evidence="2" id="KW-0813">Transport</keyword>
<dbReference type="EMBL" id="FQUA01000003">
    <property type="protein sequence ID" value="SHE56185.1"/>
    <property type="molecule type" value="Genomic_DNA"/>
</dbReference>
<feature type="domain" description="Major facilitator superfamily (MFS) profile" evidence="9">
    <location>
        <begin position="207"/>
        <end position="393"/>
    </location>
</feature>
<keyword evidence="7 8" id="KW-0472">Membrane</keyword>
<dbReference type="RefSeq" id="WP_066052955.1">
    <property type="nucleotide sequence ID" value="NZ_CP014223.1"/>
</dbReference>
<dbReference type="Proteomes" id="UP000184204">
    <property type="component" value="Unassembled WGS sequence"/>
</dbReference>
<dbReference type="KEGG" id="cpro:CPRO_27690"/>
<accession>A0A0X8VC70</accession>